<name>A0A1A9ABQ8_9ACTN</name>
<keyword evidence="2" id="KW-1185">Reference proteome</keyword>
<evidence type="ECO:0000313" key="1">
    <source>
        <dbReference type="EMBL" id="SBT53539.1"/>
    </source>
</evidence>
<dbReference type="OrthoDB" id="3402386at2"/>
<organism evidence="1 2">
    <name type="scientific">Micromonospora auratinigra</name>
    <dbReference type="NCBI Taxonomy" id="261654"/>
    <lineage>
        <taxon>Bacteria</taxon>
        <taxon>Bacillati</taxon>
        <taxon>Actinomycetota</taxon>
        <taxon>Actinomycetes</taxon>
        <taxon>Micromonosporales</taxon>
        <taxon>Micromonosporaceae</taxon>
        <taxon>Micromonospora</taxon>
    </lineage>
</organism>
<dbReference type="STRING" id="261654.GA0070611_6175"/>
<reference evidence="2" key="1">
    <citation type="submission" date="2016-06" db="EMBL/GenBank/DDBJ databases">
        <authorList>
            <person name="Varghese N."/>
            <person name="Submissions Spin"/>
        </authorList>
    </citation>
    <scope>NUCLEOTIDE SEQUENCE [LARGE SCALE GENOMIC DNA]</scope>
    <source>
        <strain evidence="2">DSM 44815</strain>
    </source>
</reference>
<gene>
    <name evidence="1" type="ORF">GA0070611_6175</name>
</gene>
<proteinExistence type="predicted"/>
<accession>A0A1A9ABQ8</accession>
<dbReference type="RefSeq" id="WP_091672101.1">
    <property type="nucleotide sequence ID" value="NZ_LT594323.1"/>
</dbReference>
<sequence length="59" mass="6944">MTELPVQQIMSVHLPGVDGLCVGCRWWWARLVPYPCYQAEWATRWRARVATRRFLDGLP</sequence>
<dbReference type="EMBL" id="LT594323">
    <property type="protein sequence ID" value="SBT53539.1"/>
    <property type="molecule type" value="Genomic_DNA"/>
</dbReference>
<evidence type="ECO:0000313" key="2">
    <source>
        <dbReference type="Proteomes" id="UP000199385"/>
    </source>
</evidence>
<dbReference type="Proteomes" id="UP000199385">
    <property type="component" value="Chromosome I"/>
</dbReference>
<protein>
    <submittedName>
        <fullName evidence="1">Uncharacterized protein</fullName>
    </submittedName>
</protein>
<dbReference type="AlphaFoldDB" id="A0A1A9ABQ8"/>
<dbReference type="PATRIC" id="fig|261654.4.peg.6253"/>